<protein>
    <submittedName>
        <fullName evidence="1">Uncharacterized protein</fullName>
    </submittedName>
</protein>
<keyword evidence="2" id="KW-1185">Reference proteome</keyword>
<accession>U4TJL7</accession>
<evidence type="ECO:0000313" key="2">
    <source>
        <dbReference type="Proteomes" id="UP000030647"/>
    </source>
</evidence>
<dbReference type="EMBL" id="KI271598">
    <property type="protein sequence ID" value="ERL64399.1"/>
    <property type="molecule type" value="Genomic_DNA"/>
</dbReference>
<proteinExistence type="predicted"/>
<reference evidence="2" key="1">
    <citation type="journal article" date="2013" name="Genome Announc.">
        <title>Whole-Genome Sequencing of Lactobacillus shenzhenensis Strain LY-73T.</title>
        <authorList>
            <person name="Lin Z."/>
            <person name="Liu Z."/>
            <person name="Yang R."/>
            <person name="Zou Y."/>
            <person name="Wan D."/>
            <person name="Chen J."/>
            <person name="Guo M."/>
            <person name="Zhao J."/>
            <person name="Fang C."/>
            <person name="Yang R."/>
            <person name="Liu F."/>
        </authorList>
    </citation>
    <scope>NUCLEOTIDE SEQUENCE [LARGE SCALE GENOMIC DNA]</scope>
    <source>
        <strain evidence="2">LY-73</strain>
    </source>
</reference>
<name>U4TJL7_9LACO</name>
<dbReference type="AlphaFoldDB" id="U4TJL7"/>
<dbReference type="STRING" id="1231336.L248_0941"/>
<gene>
    <name evidence="1" type="ORF">L248_0941</name>
</gene>
<dbReference type="Proteomes" id="UP000030647">
    <property type="component" value="Unassembled WGS sequence"/>
</dbReference>
<dbReference type="HOGENOM" id="CLU_3272070_0_0_9"/>
<sequence length="41" mass="4748">MTNAADQTLTTFSLFPKLNHETIFALARKMKENVLWQSTSY</sequence>
<evidence type="ECO:0000313" key="1">
    <source>
        <dbReference type="EMBL" id="ERL64399.1"/>
    </source>
</evidence>
<organism evidence="1 2">
    <name type="scientific">Schleiferilactobacillus shenzhenensis LY-73</name>
    <dbReference type="NCBI Taxonomy" id="1231336"/>
    <lineage>
        <taxon>Bacteria</taxon>
        <taxon>Bacillati</taxon>
        <taxon>Bacillota</taxon>
        <taxon>Bacilli</taxon>
        <taxon>Lactobacillales</taxon>
        <taxon>Lactobacillaceae</taxon>
        <taxon>Schleiferilactobacillus</taxon>
    </lineage>
</organism>